<dbReference type="PANTHER" id="PTHR13407:SF0">
    <property type="entry name" value="FI05221P"/>
    <property type="match status" value="1"/>
</dbReference>
<keyword evidence="5" id="KW-0862">Zinc</keyword>
<dbReference type="Proteomes" id="UP000192247">
    <property type="component" value="Unassembled WGS sequence"/>
</dbReference>
<keyword evidence="12" id="KW-1185">Reference proteome</keyword>
<dbReference type="SMART" id="SM00184">
    <property type="entry name" value="RING"/>
    <property type="match status" value="1"/>
</dbReference>
<feature type="domain" description="RING-type" evidence="10">
    <location>
        <begin position="255"/>
        <end position="305"/>
    </location>
</feature>
<evidence type="ECO:0000256" key="2">
    <source>
        <dbReference type="ARBA" id="ARBA00022692"/>
    </source>
</evidence>
<proteinExistence type="predicted"/>
<feature type="transmembrane region" description="Helical" evidence="9">
    <location>
        <begin position="112"/>
        <end position="128"/>
    </location>
</feature>
<organism evidence="11 12">
    <name type="scientific">Tropilaelaps mercedesae</name>
    <dbReference type="NCBI Taxonomy" id="418985"/>
    <lineage>
        <taxon>Eukaryota</taxon>
        <taxon>Metazoa</taxon>
        <taxon>Ecdysozoa</taxon>
        <taxon>Arthropoda</taxon>
        <taxon>Chelicerata</taxon>
        <taxon>Arachnida</taxon>
        <taxon>Acari</taxon>
        <taxon>Parasitiformes</taxon>
        <taxon>Mesostigmata</taxon>
        <taxon>Gamasina</taxon>
        <taxon>Dermanyssoidea</taxon>
        <taxon>Laelapidae</taxon>
        <taxon>Tropilaelaps</taxon>
    </lineage>
</organism>
<gene>
    <name evidence="11" type="ORF">BIW11_03786</name>
</gene>
<feature type="transmembrane region" description="Helical" evidence="9">
    <location>
        <begin position="164"/>
        <end position="186"/>
    </location>
</feature>
<evidence type="ECO:0000259" key="10">
    <source>
        <dbReference type="PROSITE" id="PS50089"/>
    </source>
</evidence>
<evidence type="ECO:0000256" key="9">
    <source>
        <dbReference type="SAM" id="Phobius"/>
    </source>
</evidence>
<evidence type="ECO:0000313" key="12">
    <source>
        <dbReference type="Proteomes" id="UP000192247"/>
    </source>
</evidence>
<name>A0A1V9XFS2_9ACAR</name>
<dbReference type="Pfam" id="PF13639">
    <property type="entry name" value="zf-RING_2"/>
    <property type="match status" value="1"/>
</dbReference>
<protein>
    <submittedName>
        <fullName evidence="11">RING finger protein-like</fullName>
    </submittedName>
</protein>
<keyword evidence="2 9" id="KW-0812">Transmembrane</keyword>
<dbReference type="Gene3D" id="3.30.40.10">
    <property type="entry name" value="Zinc/RING finger domain, C3HC4 (zinc finger)"/>
    <property type="match status" value="1"/>
</dbReference>
<keyword evidence="3" id="KW-0479">Metal-binding</keyword>
<dbReference type="OrthoDB" id="446635at2759"/>
<dbReference type="CDD" id="cd16475">
    <property type="entry name" value="RING-H2_RNF121-like"/>
    <property type="match status" value="1"/>
</dbReference>
<sequence>MSNSRTMSSCHRLCAIPCMIATVLLFISLCDVVRGHLHIKVPQEYLDDPTKDISHLDDDTKLRIMHARYQEKHKGHDEMHFWMGMTLIVALIVTQILIVFWKEWHYKSYRQFTMWGLWGIPCIVSIHSGYWRFVFVWTIFSVITGLIMRMALRKPIARTTPRWVYKWFYAVHLQSVGLGILGYMVLLSALLGFSPLFLTSLETAFSAGFLVFFYGTYYGVLGRDIAEVVTNKMAATIGYYTDSGVPYRTLDPDMCAVCAQKILVVKNEDAVVEERYTLPCSHSFHEFCIRGWCVVGKKQTCPYCNEKVDLQRLFKNPWEKPHVIYGHFLDFIRYLLVWQPIILGASQGFNWYMGFE</sequence>
<dbReference type="InParanoid" id="A0A1V9XFS2"/>
<dbReference type="EMBL" id="MNPL01011971">
    <property type="protein sequence ID" value="OQR72349.1"/>
    <property type="molecule type" value="Genomic_DNA"/>
</dbReference>
<comment type="caution">
    <text evidence="11">The sequence shown here is derived from an EMBL/GenBank/DDBJ whole genome shotgun (WGS) entry which is preliminary data.</text>
</comment>
<evidence type="ECO:0000256" key="3">
    <source>
        <dbReference type="ARBA" id="ARBA00022723"/>
    </source>
</evidence>
<dbReference type="GO" id="GO:0061630">
    <property type="term" value="F:ubiquitin protein ligase activity"/>
    <property type="evidence" value="ECO:0007669"/>
    <property type="project" value="TreeGrafter"/>
</dbReference>
<comment type="subcellular location">
    <subcellularLocation>
        <location evidence="1">Membrane</location>
        <topology evidence="1">Multi-pass membrane protein</topology>
    </subcellularLocation>
</comment>
<keyword evidence="4 8" id="KW-0863">Zinc-finger</keyword>
<dbReference type="InterPro" id="IPR040176">
    <property type="entry name" value="RNF121/RNF175"/>
</dbReference>
<evidence type="ECO:0000256" key="5">
    <source>
        <dbReference type="ARBA" id="ARBA00022833"/>
    </source>
</evidence>
<dbReference type="GO" id="GO:0036503">
    <property type="term" value="P:ERAD pathway"/>
    <property type="evidence" value="ECO:0007669"/>
    <property type="project" value="TreeGrafter"/>
</dbReference>
<evidence type="ECO:0000256" key="1">
    <source>
        <dbReference type="ARBA" id="ARBA00004141"/>
    </source>
</evidence>
<evidence type="ECO:0000256" key="6">
    <source>
        <dbReference type="ARBA" id="ARBA00022989"/>
    </source>
</evidence>
<dbReference type="PANTHER" id="PTHR13407">
    <property type="entry name" value="RNF121 PROTEIN"/>
    <property type="match status" value="1"/>
</dbReference>
<dbReference type="GO" id="GO:0008270">
    <property type="term" value="F:zinc ion binding"/>
    <property type="evidence" value="ECO:0007669"/>
    <property type="project" value="UniProtKB-KW"/>
</dbReference>
<dbReference type="GO" id="GO:0000139">
    <property type="term" value="C:Golgi membrane"/>
    <property type="evidence" value="ECO:0007669"/>
    <property type="project" value="TreeGrafter"/>
</dbReference>
<accession>A0A1V9XFS2</accession>
<dbReference type="FunCoup" id="A0A1V9XFS2">
    <property type="interactions" value="1435"/>
</dbReference>
<dbReference type="GO" id="GO:0005789">
    <property type="term" value="C:endoplasmic reticulum membrane"/>
    <property type="evidence" value="ECO:0007669"/>
    <property type="project" value="TreeGrafter"/>
</dbReference>
<dbReference type="InterPro" id="IPR013083">
    <property type="entry name" value="Znf_RING/FYVE/PHD"/>
</dbReference>
<dbReference type="SUPFAM" id="SSF57850">
    <property type="entry name" value="RING/U-box"/>
    <property type="match status" value="1"/>
</dbReference>
<keyword evidence="7 9" id="KW-0472">Membrane</keyword>
<feature type="transmembrane region" description="Helical" evidence="9">
    <location>
        <begin position="134"/>
        <end position="152"/>
    </location>
</feature>
<feature type="transmembrane region" description="Helical" evidence="9">
    <location>
        <begin position="192"/>
        <end position="214"/>
    </location>
</feature>
<evidence type="ECO:0000256" key="4">
    <source>
        <dbReference type="ARBA" id="ARBA00022771"/>
    </source>
</evidence>
<dbReference type="STRING" id="418985.A0A1V9XFS2"/>
<dbReference type="InterPro" id="IPR001841">
    <property type="entry name" value="Znf_RING"/>
</dbReference>
<evidence type="ECO:0000313" key="11">
    <source>
        <dbReference type="EMBL" id="OQR72349.1"/>
    </source>
</evidence>
<feature type="transmembrane region" description="Helical" evidence="9">
    <location>
        <begin position="79"/>
        <end position="100"/>
    </location>
</feature>
<dbReference type="PROSITE" id="PS50089">
    <property type="entry name" value="ZF_RING_2"/>
    <property type="match status" value="1"/>
</dbReference>
<evidence type="ECO:0000256" key="7">
    <source>
        <dbReference type="ARBA" id="ARBA00023136"/>
    </source>
</evidence>
<evidence type="ECO:0000256" key="8">
    <source>
        <dbReference type="PROSITE-ProRule" id="PRU00175"/>
    </source>
</evidence>
<reference evidence="11 12" key="1">
    <citation type="journal article" date="2017" name="Gigascience">
        <title>Draft genome of the honey bee ectoparasitic mite, Tropilaelaps mercedesae, is shaped by the parasitic life history.</title>
        <authorList>
            <person name="Dong X."/>
            <person name="Armstrong S.D."/>
            <person name="Xia D."/>
            <person name="Makepeace B.L."/>
            <person name="Darby A.C."/>
            <person name="Kadowaki T."/>
        </authorList>
    </citation>
    <scope>NUCLEOTIDE SEQUENCE [LARGE SCALE GENOMIC DNA]</scope>
    <source>
        <strain evidence="11">Wuxi-XJTLU</strain>
    </source>
</reference>
<keyword evidence="6 9" id="KW-1133">Transmembrane helix</keyword>
<dbReference type="AlphaFoldDB" id="A0A1V9XFS2"/>